<proteinExistence type="predicted"/>
<dbReference type="SUPFAM" id="SSF53448">
    <property type="entry name" value="Nucleotide-diphospho-sugar transferases"/>
    <property type="match status" value="1"/>
</dbReference>
<evidence type="ECO:0000313" key="10">
    <source>
        <dbReference type="EMBL" id="XAN07409.1"/>
    </source>
</evidence>
<evidence type="ECO:0000256" key="4">
    <source>
        <dbReference type="ARBA" id="ARBA00022692"/>
    </source>
</evidence>
<comment type="subcellular location">
    <subcellularLocation>
        <location evidence="1">Membrane</location>
        <topology evidence="1">Multi-pass membrane protein</topology>
    </subcellularLocation>
</comment>
<dbReference type="Proteomes" id="UP001442841">
    <property type="component" value="Chromosome"/>
</dbReference>
<feature type="compositionally biased region" description="Basic and acidic residues" evidence="7">
    <location>
        <begin position="706"/>
        <end position="722"/>
    </location>
</feature>
<keyword evidence="11" id="KW-1185">Reference proteome</keyword>
<dbReference type="EMBL" id="CP154795">
    <property type="protein sequence ID" value="XAN07409.1"/>
    <property type="molecule type" value="Genomic_DNA"/>
</dbReference>
<dbReference type="Pfam" id="PF13632">
    <property type="entry name" value="Glyco_trans_2_3"/>
    <property type="match status" value="1"/>
</dbReference>
<dbReference type="CDD" id="cd06421">
    <property type="entry name" value="CESA_CelA_like"/>
    <property type="match status" value="1"/>
</dbReference>
<name>A0ABZ3FMX6_9ACTN</name>
<feature type="transmembrane region" description="Helical" evidence="8">
    <location>
        <begin position="379"/>
        <end position="399"/>
    </location>
</feature>
<dbReference type="PANTHER" id="PTHR43867">
    <property type="entry name" value="CELLULOSE SYNTHASE CATALYTIC SUBUNIT A [UDP-FORMING]"/>
    <property type="match status" value="1"/>
</dbReference>
<evidence type="ECO:0000313" key="11">
    <source>
        <dbReference type="Proteomes" id="UP001442841"/>
    </source>
</evidence>
<evidence type="ECO:0000256" key="7">
    <source>
        <dbReference type="SAM" id="MobiDB-lite"/>
    </source>
</evidence>
<evidence type="ECO:0000256" key="3">
    <source>
        <dbReference type="ARBA" id="ARBA00022679"/>
    </source>
</evidence>
<feature type="transmembrane region" description="Helical" evidence="8">
    <location>
        <begin position="520"/>
        <end position="538"/>
    </location>
</feature>
<feature type="transmembrane region" description="Helical" evidence="8">
    <location>
        <begin position="419"/>
        <end position="440"/>
    </location>
</feature>
<feature type="domain" description="Glycosyltransferase 2-like" evidence="9">
    <location>
        <begin position="217"/>
        <end position="421"/>
    </location>
</feature>
<evidence type="ECO:0000256" key="5">
    <source>
        <dbReference type="ARBA" id="ARBA00022989"/>
    </source>
</evidence>
<evidence type="ECO:0000256" key="6">
    <source>
        <dbReference type="ARBA" id="ARBA00023136"/>
    </source>
</evidence>
<protein>
    <submittedName>
        <fullName evidence="10">Glycosyltransferase family 2 protein</fullName>
    </submittedName>
</protein>
<evidence type="ECO:0000259" key="9">
    <source>
        <dbReference type="Pfam" id="PF13632"/>
    </source>
</evidence>
<keyword evidence="5 8" id="KW-1133">Transmembrane helix</keyword>
<dbReference type="RefSeq" id="WP_425308866.1">
    <property type="nucleotide sequence ID" value="NZ_CP154795.1"/>
</dbReference>
<feature type="transmembrane region" description="Helical" evidence="8">
    <location>
        <begin position="489"/>
        <end position="508"/>
    </location>
</feature>
<keyword evidence="3" id="KW-0808">Transferase</keyword>
<dbReference type="InterPro" id="IPR029044">
    <property type="entry name" value="Nucleotide-diphossugar_trans"/>
</dbReference>
<dbReference type="InterPro" id="IPR001173">
    <property type="entry name" value="Glyco_trans_2-like"/>
</dbReference>
<evidence type="ECO:0000256" key="2">
    <source>
        <dbReference type="ARBA" id="ARBA00022676"/>
    </source>
</evidence>
<feature type="compositionally biased region" description="Polar residues" evidence="7">
    <location>
        <begin position="13"/>
        <end position="24"/>
    </location>
</feature>
<reference evidence="10 11" key="1">
    <citation type="submission" date="2024-04" db="EMBL/GenBank/DDBJ databases">
        <title>Isolation of an actinomycete strain from pig manure.</title>
        <authorList>
            <person name="Gong T."/>
            <person name="Yu Z."/>
            <person name="An M."/>
            <person name="Wei C."/>
            <person name="Yang W."/>
            <person name="Liu L."/>
        </authorList>
    </citation>
    <scope>NUCLEOTIDE SEQUENCE [LARGE SCALE GENOMIC DNA]</scope>
    <source>
        <strain evidence="10 11">ZF39</strain>
    </source>
</reference>
<feature type="region of interest" description="Disordered" evidence="7">
    <location>
        <begin position="1"/>
        <end position="32"/>
    </location>
</feature>
<accession>A0ABZ3FMX6</accession>
<dbReference type="Gene3D" id="3.90.550.10">
    <property type="entry name" value="Spore Coat Polysaccharide Biosynthesis Protein SpsA, Chain A"/>
    <property type="match status" value="1"/>
</dbReference>
<feature type="transmembrane region" description="Helical" evidence="8">
    <location>
        <begin position="68"/>
        <end position="93"/>
    </location>
</feature>
<dbReference type="PANTHER" id="PTHR43867:SF2">
    <property type="entry name" value="CELLULOSE SYNTHASE CATALYTIC SUBUNIT A [UDP-FORMING]"/>
    <property type="match status" value="1"/>
</dbReference>
<feature type="transmembrane region" description="Helical" evidence="8">
    <location>
        <begin position="36"/>
        <end position="56"/>
    </location>
</feature>
<feature type="transmembrane region" description="Helical" evidence="8">
    <location>
        <begin position="447"/>
        <end position="469"/>
    </location>
</feature>
<feature type="compositionally biased region" description="Low complexity" evidence="7">
    <location>
        <begin position="619"/>
        <end position="645"/>
    </location>
</feature>
<organism evidence="10 11">
    <name type="scientific">Ammonicoccus fulvus</name>
    <dbReference type="NCBI Taxonomy" id="3138240"/>
    <lineage>
        <taxon>Bacteria</taxon>
        <taxon>Bacillati</taxon>
        <taxon>Actinomycetota</taxon>
        <taxon>Actinomycetes</taxon>
        <taxon>Propionibacteriales</taxon>
        <taxon>Propionibacteriaceae</taxon>
        <taxon>Ammonicoccus</taxon>
    </lineage>
</organism>
<feature type="region of interest" description="Disordered" evidence="7">
    <location>
        <begin position="584"/>
        <end position="722"/>
    </location>
</feature>
<keyword evidence="4 8" id="KW-0812">Transmembrane</keyword>
<keyword evidence="6 8" id="KW-0472">Membrane</keyword>
<sequence length="722" mass="79843">MSMLASRHPRNHSAATNKSRSPAATTEPRRSTTREAYSPVMLVVSILATLGVLAYAGFLLNPSNRGDLLPWLIVMFAEVILVFHALMAMWTILSGAKSPRDFAFHAAKQALYFDEANQRLGVADDPTRWPLHLAGRAVTVDVLITVYGEPLDVIRRTAEAALKIRGAHGTWILDDGKSDEVEALAAELGCGYIRRLTNHGAKAGNVNNALTIAKGEYFVILDADFVARPAFLEETLPFMTEDSVAFVQTPQTYGNLHNIIARGAGYTQTMFYRFVQPGRNQFNAAFCVGTNVLYRRAAVLDVGGIYTPSKSEDVWTSLMLHERGWRTVYIPNTLAVGDAPETIEAYSKQQLRWATGGFEILFTHNPLSPRRRLTLDQRLMYLVTATHYLTGIAVGLLLFVPALEIFFDLRPVNLSVGPLTWALFYSGFYVLQVVLAFFTLGSFRWEVLLLASASFPIHFKAMINALVGADQKWTVTGAAREKNSAFNYIIPQVLVFAFLCCATVVGLWRDWSMQQFNIATFWNIVNMFALGTFVAVAIHEDRRGDAPRPETHTSGSGGHQTVGAEVLDRSAILAAAERTRALAQGDVDHPHELPAPETLATEAEDPSPKTGLIPIQFRSSSPAAYAPSPAPTAPQSAPVVNRAAATPPPQPTRTTEPARNPEPQDHFDVGDWWIQEARSEEFHLPSPTRVDDEDFGAMPRPRRAHSANDNHELDYRHPEENR</sequence>
<evidence type="ECO:0000256" key="8">
    <source>
        <dbReference type="SAM" id="Phobius"/>
    </source>
</evidence>
<dbReference type="InterPro" id="IPR050321">
    <property type="entry name" value="Glycosyltr_2/OpgH_subfam"/>
</dbReference>
<evidence type="ECO:0000256" key="1">
    <source>
        <dbReference type="ARBA" id="ARBA00004141"/>
    </source>
</evidence>
<gene>
    <name evidence="10" type="ORF">AADG42_08925</name>
</gene>
<keyword evidence="2" id="KW-0328">Glycosyltransferase</keyword>